<dbReference type="EMBL" id="CP017420">
    <property type="protein sequence ID" value="AOV00168.1"/>
    <property type="molecule type" value="Genomic_DNA"/>
</dbReference>
<protein>
    <submittedName>
        <fullName evidence="1">Uncharacterized protein</fullName>
    </submittedName>
</protein>
<reference evidence="1 2" key="1">
    <citation type="submission" date="2016-09" db="EMBL/GenBank/DDBJ databases">
        <title>Complete genome sequence of Deltia acidovorans CM13 isolated from murine proximal colonic tissue.</title>
        <authorList>
            <person name="Saffarian A."/>
        </authorList>
    </citation>
    <scope>NUCLEOTIDE SEQUENCE [LARGE SCALE GENOMIC DNA]</scope>
    <source>
        <strain evidence="1 2">CM13</strain>
    </source>
</reference>
<sequence length="66" mass="7099">MDDADSHFGLYPFITLPNGCFSKPAFGLADTPNRCPALRTLRHQASHIAEMEAAQDFPLGPAAALN</sequence>
<organism evidence="1 2">
    <name type="scientific">Delftia tsuruhatensis</name>
    <dbReference type="NCBI Taxonomy" id="180282"/>
    <lineage>
        <taxon>Bacteria</taxon>
        <taxon>Pseudomonadati</taxon>
        <taxon>Pseudomonadota</taxon>
        <taxon>Betaproteobacteria</taxon>
        <taxon>Burkholderiales</taxon>
        <taxon>Comamonadaceae</taxon>
        <taxon>Delftia</taxon>
    </lineage>
</organism>
<evidence type="ECO:0000313" key="2">
    <source>
        <dbReference type="Proteomes" id="UP000095607"/>
    </source>
</evidence>
<keyword evidence="2" id="KW-1185">Reference proteome</keyword>
<gene>
    <name evidence="1" type="ORF">BI380_01750</name>
</gene>
<dbReference type="Proteomes" id="UP000095607">
    <property type="component" value="Chromosome"/>
</dbReference>
<accession>A0ABM6DYR4</accession>
<evidence type="ECO:0000313" key="1">
    <source>
        <dbReference type="EMBL" id="AOV00168.1"/>
    </source>
</evidence>
<proteinExistence type="predicted"/>
<name>A0ABM6DYR4_9BURK</name>